<evidence type="ECO:0000256" key="1">
    <source>
        <dbReference type="SAM" id="Coils"/>
    </source>
</evidence>
<dbReference type="VEuPathDB" id="FungiDB:AeMF1_020704"/>
<dbReference type="Proteomes" id="UP000481153">
    <property type="component" value="Unassembled WGS sequence"/>
</dbReference>
<dbReference type="EMBL" id="VJMJ01000134">
    <property type="protein sequence ID" value="KAF0732391.1"/>
    <property type="molecule type" value="Genomic_DNA"/>
</dbReference>
<organism evidence="3 4">
    <name type="scientific">Aphanomyces euteiches</name>
    <dbReference type="NCBI Taxonomy" id="100861"/>
    <lineage>
        <taxon>Eukaryota</taxon>
        <taxon>Sar</taxon>
        <taxon>Stramenopiles</taxon>
        <taxon>Oomycota</taxon>
        <taxon>Saprolegniomycetes</taxon>
        <taxon>Saprolegniales</taxon>
        <taxon>Verrucalvaceae</taxon>
        <taxon>Aphanomyces</taxon>
    </lineage>
</organism>
<accession>A0A6G0WY13</accession>
<evidence type="ECO:0000256" key="2">
    <source>
        <dbReference type="SAM" id="MobiDB-lite"/>
    </source>
</evidence>
<evidence type="ECO:0000313" key="3">
    <source>
        <dbReference type="EMBL" id="KAF0732391.1"/>
    </source>
</evidence>
<evidence type="ECO:0000313" key="4">
    <source>
        <dbReference type="Proteomes" id="UP000481153"/>
    </source>
</evidence>
<feature type="region of interest" description="Disordered" evidence="2">
    <location>
        <begin position="1"/>
        <end position="47"/>
    </location>
</feature>
<keyword evidence="4" id="KW-1185">Reference proteome</keyword>
<feature type="compositionally biased region" description="Low complexity" evidence="2">
    <location>
        <begin position="25"/>
        <end position="40"/>
    </location>
</feature>
<proteinExistence type="predicted"/>
<reference evidence="3 4" key="1">
    <citation type="submission" date="2019-07" db="EMBL/GenBank/DDBJ databases">
        <title>Genomics analysis of Aphanomyces spp. identifies a new class of oomycete effector associated with host adaptation.</title>
        <authorList>
            <person name="Gaulin E."/>
        </authorList>
    </citation>
    <scope>NUCLEOTIDE SEQUENCE [LARGE SCALE GENOMIC DNA]</scope>
    <source>
        <strain evidence="3 4">ATCC 201684</strain>
    </source>
</reference>
<dbReference type="AlphaFoldDB" id="A0A6G0WY13"/>
<comment type="caution">
    <text evidence="3">The sequence shown here is derived from an EMBL/GenBank/DDBJ whole genome shotgun (WGS) entry which is preliminary data.</text>
</comment>
<keyword evidence="1" id="KW-0175">Coiled coil</keyword>
<protein>
    <submittedName>
        <fullName evidence="3">Uncharacterized protein</fullName>
    </submittedName>
</protein>
<gene>
    <name evidence="3" type="ORF">Ae201684_010500</name>
</gene>
<feature type="coiled-coil region" evidence="1">
    <location>
        <begin position="49"/>
        <end position="76"/>
    </location>
</feature>
<name>A0A6G0WY13_9STRA</name>
<sequence length="301" mass="33650">MDNDDNLRACLSDSTEEGHGEGALSSADSSSPSKAPSAAPRPKKVNMFRKRQREELDFLRAKVSELEAQVEDLESRQVVDMSKASRWQILAMKMRAEKDHALSTNDLFRAALNEQIEFGNALYAVLAKRPCLPTTINPSFDQVMAWHSLHLTQHNRAKTATDILAYQYQQLDSVLVTGQLVDCSQPFTRTVPKSWQNDSIVVEASACRHVCNADIRVVADTTWAIVTGTIPDLSRPVKVLEIFDENFVYVTSRSPWMMDMDCEYRGASPNCTEKSSSSNPSSKTMLSPLKHPVWAMNPRGL</sequence>